<accession>A0ABP7YQH5</accession>
<organism evidence="2 3">
    <name type="scientific">Sphingobacterium kyonggiense</name>
    <dbReference type="NCBI Taxonomy" id="714075"/>
    <lineage>
        <taxon>Bacteria</taxon>
        <taxon>Pseudomonadati</taxon>
        <taxon>Bacteroidota</taxon>
        <taxon>Sphingobacteriia</taxon>
        <taxon>Sphingobacteriales</taxon>
        <taxon>Sphingobacteriaceae</taxon>
        <taxon>Sphingobacterium</taxon>
    </lineage>
</organism>
<name>A0ABP7YQH5_9SPHI</name>
<comment type="caution">
    <text evidence="2">The sequence shown here is derived from an EMBL/GenBank/DDBJ whole genome shotgun (WGS) entry which is preliminary data.</text>
</comment>
<dbReference type="Pfam" id="PF00583">
    <property type="entry name" value="Acetyltransf_1"/>
    <property type="match status" value="1"/>
</dbReference>
<sequence>MNNKDLKFQTTELLSDDEKLQIMELWNCEYPINLMHADLVSFEKYLDSLENPKHFLIKIKERIVGWGTIFTRNQEKWFAIILSSFLHGQYIGTSLMEQIKMEENLLYGWVIDHEKDIKINGMPYRSPLNFYVNQGFTVLFDQRLDLSTISAVKIVWVR</sequence>
<reference evidence="3" key="1">
    <citation type="journal article" date="2019" name="Int. J. Syst. Evol. Microbiol.">
        <title>The Global Catalogue of Microorganisms (GCM) 10K type strain sequencing project: providing services to taxonomists for standard genome sequencing and annotation.</title>
        <authorList>
            <consortium name="The Broad Institute Genomics Platform"/>
            <consortium name="The Broad Institute Genome Sequencing Center for Infectious Disease"/>
            <person name="Wu L."/>
            <person name="Ma J."/>
        </authorList>
    </citation>
    <scope>NUCLEOTIDE SEQUENCE [LARGE SCALE GENOMIC DNA]</scope>
    <source>
        <strain evidence="3">JCM 16704</strain>
    </source>
</reference>
<keyword evidence="3" id="KW-1185">Reference proteome</keyword>
<evidence type="ECO:0000259" key="1">
    <source>
        <dbReference type="Pfam" id="PF00583"/>
    </source>
</evidence>
<dbReference type="InterPro" id="IPR000182">
    <property type="entry name" value="GNAT_dom"/>
</dbReference>
<proteinExistence type="predicted"/>
<evidence type="ECO:0000313" key="2">
    <source>
        <dbReference type="EMBL" id="GAA4139741.1"/>
    </source>
</evidence>
<protein>
    <recommendedName>
        <fullName evidence="1">N-acetyltransferase domain-containing protein</fullName>
    </recommendedName>
</protein>
<feature type="domain" description="N-acetyltransferase" evidence="1">
    <location>
        <begin position="21"/>
        <end position="99"/>
    </location>
</feature>
<dbReference type="SUPFAM" id="SSF55729">
    <property type="entry name" value="Acyl-CoA N-acyltransferases (Nat)"/>
    <property type="match status" value="1"/>
</dbReference>
<dbReference type="RefSeq" id="WP_344674382.1">
    <property type="nucleotide sequence ID" value="NZ_BAAAZI010000007.1"/>
</dbReference>
<dbReference type="EMBL" id="BAAAZI010000007">
    <property type="protein sequence ID" value="GAA4139741.1"/>
    <property type="molecule type" value="Genomic_DNA"/>
</dbReference>
<dbReference type="Proteomes" id="UP001500101">
    <property type="component" value="Unassembled WGS sequence"/>
</dbReference>
<evidence type="ECO:0000313" key="3">
    <source>
        <dbReference type="Proteomes" id="UP001500101"/>
    </source>
</evidence>
<dbReference type="InterPro" id="IPR016181">
    <property type="entry name" value="Acyl_CoA_acyltransferase"/>
</dbReference>
<gene>
    <name evidence="2" type="ORF">GCM10022216_18170</name>
</gene>